<feature type="region of interest" description="Disordered" evidence="1">
    <location>
        <begin position="58"/>
        <end position="88"/>
    </location>
</feature>
<keyword evidence="4" id="KW-1185">Reference proteome</keyword>
<evidence type="ECO:0000313" key="4">
    <source>
        <dbReference type="Proteomes" id="UP001497444"/>
    </source>
</evidence>
<keyword evidence="2" id="KW-0472">Membrane</keyword>
<accession>A0ABP0XD31</accession>
<feature type="transmembrane region" description="Helical" evidence="2">
    <location>
        <begin position="29"/>
        <end position="50"/>
    </location>
</feature>
<evidence type="ECO:0000256" key="2">
    <source>
        <dbReference type="SAM" id="Phobius"/>
    </source>
</evidence>
<keyword evidence="2" id="KW-1133">Transmembrane helix</keyword>
<name>A0ABP0XD31_9BRYO</name>
<proteinExistence type="predicted"/>
<protein>
    <submittedName>
        <fullName evidence="3">Uncharacterized protein</fullName>
    </submittedName>
</protein>
<evidence type="ECO:0000313" key="3">
    <source>
        <dbReference type="EMBL" id="CAK9276449.1"/>
    </source>
</evidence>
<evidence type="ECO:0000256" key="1">
    <source>
        <dbReference type="SAM" id="MobiDB-lite"/>
    </source>
</evidence>
<keyword evidence="2" id="KW-0812">Transmembrane</keyword>
<gene>
    <name evidence="3" type="ORF">CSSPJE1EN1_LOCUS21927</name>
</gene>
<dbReference type="EMBL" id="OZ020102">
    <property type="protein sequence ID" value="CAK9276449.1"/>
    <property type="molecule type" value="Genomic_DNA"/>
</dbReference>
<sequence length="133" mass="13767">MSTLRSMIGSDAAPPSVPWSVASVVSGDVMVIAKLMVLLSMLTLTAYGLYRNRCRPRAVQPVQPESSSSPNTSTPPPTEATGVSGAMESLNSIEGSLEDVLTSVANSDNNVVVPDSTSSNMVVIEMASLALPA</sequence>
<reference evidence="3" key="1">
    <citation type="submission" date="2024-02" db="EMBL/GenBank/DDBJ databases">
        <authorList>
            <consortium name="ELIXIR-Norway"/>
            <consortium name="Elixir Norway"/>
        </authorList>
    </citation>
    <scope>NUCLEOTIDE SEQUENCE</scope>
</reference>
<organism evidence="3 4">
    <name type="scientific">Sphagnum jensenii</name>
    <dbReference type="NCBI Taxonomy" id="128206"/>
    <lineage>
        <taxon>Eukaryota</taxon>
        <taxon>Viridiplantae</taxon>
        <taxon>Streptophyta</taxon>
        <taxon>Embryophyta</taxon>
        <taxon>Bryophyta</taxon>
        <taxon>Sphagnophytina</taxon>
        <taxon>Sphagnopsida</taxon>
        <taxon>Sphagnales</taxon>
        <taxon>Sphagnaceae</taxon>
        <taxon>Sphagnum</taxon>
    </lineage>
</organism>
<dbReference type="Proteomes" id="UP001497444">
    <property type="component" value="Chromosome 7"/>
</dbReference>